<dbReference type="Proteomes" id="UP000092177">
    <property type="component" value="Chromosome 4"/>
</dbReference>
<dbReference type="Pfam" id="PF00248">
    <property type="entry name" value="Aldo_ket_red"/>
    <property type="match status" value="2"/>
</dbReference>
<dbReference type="VEuPathDB" id="FungiDB:CH63R_06612"/>
<evidence type="ECO:0000313" key="7">
    <source>
        <dbReference type="Proteomes" id="UP000092177"/>
    </source>
</evidence>
<dbReference type="AlphaFoldDB" id="A0A1B7YG46"/>
<evidence type="ECO:0000313" key="6">
    <source>
        <dbReference type="EMBL" id="OBR10920.1"/>
    </source>
</evidence>
<dbReference type="CDD" id="cd19071">
    <property type="entry name" value="AKR_AKR1-5-like"/>
    <property type="match status" value="1"/>
</dbReference>
<dbReference type="InterPro" id="IPR023210">
    <property type="entry name" value="NADP_OxRdtase_dom"/>
</dbReference>
<dbReference type="OrthoDB" id="416253at2759"/>
<dbReference type="PIRSF" id="PIRSF000097">
    <property type="entry name" value="AKR"/>
    <property type="match status" value="1"/>
</dbReference>
<evidence type="ECO:0000256" key="1">
    <source>
        <dbReference type="ARBA" id="ARBA00023002"/>
    </source>
</evidence>
<dbReference type="PROSITE" id="PS00798">
    <property type="entry name" value="ALDOKETO_REDUCTASE_1"/>
    <property type="match status" value="1"/>
</dbReference>
<dbReference type="KEGG" id="chig:CH63R_06612"/>
<feature type="domain" description="NADP-dependent oxidoreductase" evidence="5">
    <location>
        <begin position="263"/>
        <end position="322"/>
    </location>
</feature>
<dbReference type="PROSITE" id="PS00063">
    <property type="entry name" value="ALDOKETO_REDUCTASE_3"/>
    <property type="match status" value="1"/>
</dbReference>
<feature type="site" description="Lowers pKa of active site Tyr" evidence="4">
    <location>
        <position position="76"/>
    </location>
</feature>
<feature type="domain" description="NADP-dependent oxidoreductase" evidence="5">
    <location>
        <begin position="18"/>
        <end position="197"/>
    </location>
</feature>
<dbReference type="RefSeq" id="XP_018159437.1">
    <property type="nucleotide sequence ID" value="XM_018301587.1"/>
</dbReference>
<protein>
    <submittedName>
        <fullName evidence="6">Aldo/keto reductase</fullName>
    </submittedName>
</protein>
<dbReference type="InterPro" id="IPR036812">
    <property type="entry name" value="NAD(P)_OxRdtase_dom_sf"/>
</dbReference>
<keyword evidence="7" id="KW-1185">Reference proteome</keyword>
<dbReference type="GeneID" id="28865694"/>
<accession>A0A1B7YG46</accession>
<dbReference type="PANTHER" id="PTHR11732">
    <property type="entry name" value="ALDO/KETO REDUCTASE"/>
    <property type="match status" value="1"/>
</dbReference>
<dbReference type="SUPFAM" id="SSF51430">
    <property type="entry name" value="NAD(P)-linked oxidoreductase"/>
    <property type="match status" value="1"/>
</dbReference>
<dbReference type="EMBL" id="LTAN01000004">
    <property type="protein sequence ID" value="OBR10920.1"/>
    <property type="molecule type" value="Genomic_DNA"/>
</dbReference>
<proteinExistence type="predicted"/>
<evidence type="ECO:0000256" key="2">
    <source>
        <dbReference type="PIRSR" id="PIRSR000097-1"/>
    </source>
</evidence>
<feature type="binding site" evidence="3">
    <location>
        <position position="109"/>
    </location>
    <ligand>
        <name>substrate</name>
    </ligand>
</feature>
<organism evidence="6 7">
    <name type="scientific">Colletotrichum higginsianum (strain IMI 349063)</name>
    <name type="common">Crucifer anthracnose fungus</name>
    <dbReference type="NCBI Taxonomy" id="759273"/>
    <lineage>
        <taxon>Eukaryota</taxon>
        <taxon>Fungi</taxon>
        <taxon>Dikarya</taxon>
        <taxon>Ascomycota</taxon>
        <taxon>Pezizomycotina</taxon>
        <taxon>Sordariomycetes</taxon>
        <taxon>Hypocreomycetidae</taxon>
        <taxon>Glomerellales</taxon>
        <taxon>Glomerellaceae</taxon>
        <taxon>Colletotrichum</taxon>
        <taxon>Colletotrichum destructivum species complex</taxon>
    </lineage>
</organism>
<evidence type="ECO:0000259" key="5">
    <source>
        <dbReference type="Pfam" id="PF00248"/>
    </source>
</evidence>
<keyword evidence="1" id="KW-0560">Oxidoreductase</keyword>
<reference evidence="7" key="1">
    <citation type="journal article" date="2017" name="BMC Genomics">
        <title>Gapless genome assembly of Colletotrichum higginsianum reveals chromosome structure and association of transposable elements with secondary metabolite gene clusters.</title>
        <authorList>
            <person name="Dallery J.-F."/>
            <person name="Lapalu N."/>
            <person name="Zampounis A."/>
            <person name="Pigne S."/>
            <person name="Luyten I."/>
            <person name="Amselem J."/>
            <person name="Wittenberg A.H.J."/>
            <person name="Zhou S."/>
            <person name="de Queiroz M.V."/>
            <person name="Robin G.P."/>
            <person name="Auger A."/>
            <person name="Hainaut M."/>
            <person name="Henrissat B."/>
            <person name="Kim K.-T."/>
            <person name="Lee Y.-H."/>
            <person name="Lespinet O."/>
            <person name="Schwartz D.C."/>
            <person name="Thon M.R."/>
            <person name="O'Connell R.J."/>
        </authorList>
    </citation>
    <scope>NUCLEOTIDE SEQUENCE [LARGE SCALE GENOMIC DNA]</scope>
    <source>
        <strain evidence="7">IMI 349063</strain>
    </source>
</reference>
<gene>
    <name evidence="6" type="ORF">CH63R_06612</name>
</gene>
<feature type="active site" description="Proton donor" evidence="2">
    <location>
        <position position="51"/>
    </location>
</feature>
<dbReference type="InterPro" id="IPR020471">
    <property type="entry name" value="AKR"/>
</dbReference>
<dbReference type="Gene3D" id="3.20.20.100">
    <property type="entry name" value="NADP-dependent oxidoreductase domain"/>
    <property type="match status" value="1"/>
</dbReference>
<sequence>MALAQSFKLLSGHEIPAVGLGTWQSKPNEVKNAVEHALKSGYRHIDAAAVYDNEKEVGEGVKASGVPRKDIFITSKLWNTHHKAEDVETALDITLKDLQTDYVDLYLIHWPVSFNKKDDATRFPLHPVTEAVDVIDVPVEETWKALEALVKKGKIRTIGVSNFTKEKIEALWETAEIKPAVNQIEAHPYLQQPDLLAWSKEKVSDREMGRTDGRTEALYLLLPPPPPPPLPPPPRREISGVAFRTPHPLANNIYNLPRAVDDPTIAELAKSLGKEPAQLIISWSVQRGTVVLPKSVTPSRIEKNFEVFELPKDVFEKINALDRKHRYNFPARLGVDIFGESDPETLKKAVETWVAQQKKIRAGQA</sequence>
<dbReference type="GO" id="GO:0016491">
    <property type="term" value="F:oxidoreductase activity"/>
    <property type="evidence" value="ECO:0007669"/>
    <property type="project" value="UniProtKB-KW"/>
</dbReference>
<dbReference type="PRINTS" id="PR00069">
    <property type="entry name" value="ALDKETRDTASE"/>
</dbReference>
<name>A0A1B7YG46_COLHI</name>
<evidence type="ECO:0000256" key="4">
    <source>
        <dbReference type="PIRSR" id="PIRSR000097-3"/>
    </source>
</evidence>
<dbReference type="PROSITE" id="PS00062">
    <property type="entry name" value="ALDOKETO_REDUCTASE_2"/>
    <property type="match status" value="1"/>
</dbReference>
<dbReference type="InterPro" id="IPR018170">
    <property type="entry name" value="Aldo/ket_reductase_CS"/>
</dbReference>
<evidence type="ECO:0000256" key="3">
    <source>
        <dbReference type="PIRSR" id="PIRSR000097-2"/>
    </source>
</evidence>
<comment type="caution">
    <text evidence="6">The sequence shown here is derived from an EMBL/GenBank/DDBJ whole genome shotgun (WGS) entry which is preliminary data.</text>
</comment>